<feature type="domain" description="Threonine/Serine exporter ThrE" evidence="9">
    <location>
        <begin position="8"/>
        <end position="133"/>
    </location>
</feature>
<sequence>MGVILAHLMTSFIASAAFGVLFYAPRNSIIHCGFIGMLGWMTYLMCKRSIDPVIATLAASFAVTITGHLFSKVYRKPIIVYSVSGIIPLVPGGLAYEAMRQFVQKDYTAALGTAAEAFLISGAIAVGLVASEVLNQIVKSAGRDNAA</sequence>
<name>A0ABW0W1Q8_9BACL</name>
<keyword evidence="2" id="KW-1003">Cell membrane</keyword>
<evidence type="ECO:0000256" key="2">
    <source>
        <dbReference type="ARBA" id="ARBA00022475"/>
    </source>
</evidence>
<evidence type="ECO:0000256" key="8">
    <source>
        <dbReference type="SAM" id="Phobius"/>
    </source>
</evidence>
<keyword evidence="3" id="KW-0997">Cell inner membrane</keyword>
<dbReference type="InterPro" id="IPR024528">
    <property type="entry name" value="ThrE_2"/>
</dbReference>
<dbReference type="Pfam" id="PF12821">
    <property type="entry name" value="ThrE_2"/>
    <property type="match status" value="1"/>
</dbReference>
<comment type="subcellular location">
    <subcellularLocation>
        <location evidence="1">Cell membrane</location>
        <topology evidence="1">Multi-pass membrane protein</topology>
    </subcellularLocation>
</comment>
<comment type="similarity">
    <text evidence="7">Belongs to the ThrE exporter (TC 2.A.79) family.</text>
</comment>
<evidence type="ECO:0000259" key="9">
    <source>
        <dbReference type="Pfam" id="PF12821"/>
    </source>
</evidence>
<feature type="transmembrane region" description="Helical" evidence="8">
    <location>
        <begin position="108"/>
        <end position="130"/>
    </location>
</feature>
<comment type="caution">
    <text evidence="10">The sequence shown here is derived from an EMBL/GenBank/DDBJ whole genome shotgun (WGS) entry which is preliminary data.</text>
</comment>
<organism evidence="10 11">
    <name type="scientific">Paenibacillus solisilvae</name>
    <dbReference type="NCBI Taxonomy" id="2486751"/>
    <lineage>
        <taxon>Bacteria</taxon>
        <taxon>Bacillati</taxon>
        <taxon>Bacillota</taxon>
        <taxon>Bacilli</taxon>
        <taxon>Bacillales</taxon>
        <taxon>Paenibacillaceae</taxon>
        <taxon>Paenibacillus</taxon>
    </lineage>
</organism>
<evidence type="ECO:0000256" key="1">
    <source>
        <dbReference type="ARBA" id="ARBA00004651"/>
    </source>
</evidence>
<evidence type="ECO:0000313" key="10">
    <source>
        <dbReference type="EMBL" id="MFC5650964.1"/>
    </source>
</evidence>
<proteinExistence type="inferred from homology"/>
<dbReference type="PANTHER" id="PTHR34390">
    <property type="entry name" value="UPF0442 PROTEIN YJJB-RELATED"/>
    <property type="match status" value="1"/>
</dbReference>
<dbReference type="PANTHER" id="PTHR34390:SF1">
    <property type="entry name" value="SUCCINATE TRANSPORTER SUBUNIT YJJB-RELATED"/>
    <property type="match status" value="1"/>
</dbReference>
<protein>
    <submittedName>
        <fullName evidence="10">Threonine/serine exporter family protein</fullName>
    </submittedName>
</protein>
<evidence type="ECO:0000313" key="11">
    <source>
        <dbReference type="Proteomes" id="UP001596047"/>
    </source>
</evidence>
<dbReference type="InterPro" id="IPR050539">
    <property type="entry name" value="ThrE_Dicarb/AminoAcid_Exp"/>
</dbReference>
<dbReference type="RefSeq" id="WP_379189555.1">
    <property type="nucleotide sequence ID" value="NZ_JBHSOW010000065.1"/>
</dbReference>
<evidence type="ECO:0000256" key="4">
    <source>
        <dbReference type="ARBA" id="ARBA00022692"/>
    </source>
</evidence>
<gene>
    <name evidence="10" type="ORF">ACFPYJ_17985</name>
</gene>
<evidence type="ECO:0000256" key="6">
    <source>
        <dbReference type="ARBA" id="ARBA00023136"/>
    </source>
</evidence>
<feature type="transmembrane region" description="Helical" evidence="8">
    <location>
        <begin position="53"/>
        <end position="71"/>
    </location>
</feature>
<dbReference type="EMBL" id="JBHSOW010000065">
    <property type="protein sequence ID" value="MFC5650964.1"/>
    <property type="molecule type" value="Genomic_DNA"/>
</dbReference>
<feature type="transmembrane region" description="Helical" evidence="8">
    <location>
        <begin position="29"/>
        <end position="46"/>
    </location>
</feature>
<keyword evidence="6 8" id="KW-0472">Membrane</keyword>
<feature type="transmembrane region" description="Helical" evidence="8">
    <location>
        <begin position="77"/>
        <end position="96"/>
    </location>
</feature>
<keyword evidence="11" id="KW-1185">Reference proteome</keyword>
<evidence type="ECO:0000256" key="7">
    <source>
        <dbReference type="ARBA" id="ARBA00034125"/>
    </source>
</evidence>
<evidence type="ECO:0000256" key="5">
    <source>
        <dbReference type="ARBA" id="ARBA00022989"/>
    </source>
</evidence>
<keyword evidence="5 8" id="KW-1133">Transmembrane helix</keyword>
<accession>A0ABW0W1Q8</accession>
<evidence type="ECO:0000256" key="3">
    <source>
        <dbReference type="ARBA" id="ARBA00022519"/>
    </source>
</evidence>
<keyword evidence="4 8" id="KW-0812">Transmembrane</keyword>
<dbReference type="Proteomes" id="UP001596047">
    <property type="component" value="Unassembled WGS sequence"/>
</dbReference>
<reference evidence="11" key="1">
    <citation type="journal article" date="2019" name="Int. J. Syst. Evol. Microbiol.">
        <title>The Global Catalogue of Microorganisms (GCM) 10K type strain sequencing project: providing services to taxonomists for standard genome sequencing and annotation.</title>
        <authorList>
            <consortium name="The Broad Institute Genomics Platform"/>
            <consortium name="The Broad Institute Genome Sequencing Center for Infectious Disease"/>
            <person name="Wu L."/>
            <person name="Ma J."/>
        </authorList>
    </citation>
    <scope>NUCLEOTIDE SEQUENCE [LARGE SCALE GENOMIC DNA]</scope>
    <source>
        <strain evidence="11">CGMCC 1.3240</strain>
    </source>
</reference>